<accession>A0ABM7MJ31</accession>
<evidence type="ECO:0000256" key="2">
    <source>
        <dbReference type="ARBA" id="ARBA00005182"/>
    </source>
</evidence>
<dbReference type="SUPFAM" id="SSF52266">
    <property type="entry name" value="SGNH hydrolase"/>
    <property type="match status" value="1"/>
</dbReference>
<evidence type="ECO:0000313" key="9">
    <source>
        <dbReference type="Proteomes" id="UP000824366"/>
    </source>
</evidence>
<comment type="pathway">
    <text evidence="2">Glycan biosynthesis; alginate biosynthesis.</text>
</comment>
<keyword evidence="3" id="KW-0808">Transferase</keyword>
<dbReference type="EMBL" id="AP024238">
    <property type="protein sequence ID" value="BCO26251.1"/>
    <property type="molecule type" value="Genomic_DNA"/>
</dbReference>
<keyword evidence="6" id="KW-0016">Alginate biosynthesis</keyword>
<dbReference type="Proteomes" id="UP000824366">
    <property type="component" value="Chromosome"/>
</dbReference>
<evidence type="ECO:0000256" key="5">
    <source>
        <dbReference type="ARBA" id="ARBA00022764"/>
    </source>
</evidence>
<keyword evidence="5" id="KW-0574">Periplasm</keyword>
<dbReference type="RefSeq" id="WP_223912771.1">
    <property type="nucleotide sequence ID" value="NZ_AP024238.1"/>
</dbReference>
<protein>
    <recommendedName>
        <fullName evidence="7">AlgX/AlgJ SGNH hydrolase-like domain-containing protein</fullName>
    </recommendedName>
</protein>
<name>A0ABM7MJ31_9BURK</name>
<feature type="domain" description="AlgX/AlgJ SGNH hydrolase-like" evidence="7">
    <location>
        <begin position="36"/>
        <end position="300"/>
    </location>
</feature>
<evidence type="ECO:0000256" key="6">
    <source>
        <dbReference type="ARBA" id="ARBA00022841"/>
    </source>
</evidence>
<reference evidence="8 9" key="1">
    <citation type="journal article" date="2021" name="Microbiol. Spectr.">
        <title>A Single Bacterium Capable of Oxidation and Reduction of Iron at Circumneutral pH.</title>
        <authorList>
            <person name="Kato S."/>
            <person name="Ohkuma M."/>
        </authorList>
    </citation>
    <scope>NUCLEOTIDE SEQUENCE [LARGE SCALE GENOMIC DNA]</scope>
    <source>
        <strain evidence="8 9">MIZ03</strain>
    </source>
</reference>
<keyword evidence="4" id="KW-0732">Signal</keyword>
<dbReference type="Pfam" id="PF16822">
    <property type="entry name" value="ALGX"/>
    <property type="match status" value="1"/>
</dbReference>
<sequence length="464" mass="50910">MEMIKNCCVNKWRCVAFLSGALGMVSVHGGESLGIVGKNDWLFLRSELSSPAEASANAETISLIGRFNKVLAANGISMVVTMVPVKVRLYAEYLPDNIKLNDYMAGNYERMSKALQAAGVTVIDLNTPFLNSPMRNSDTPLFYRLDGHWSFIGAKLAAETVKAGIDANPMLKKALDATPEVAFQMNVGKRKLPTKVHDLMALIPPNYGTFAPERFTPVSVIRAQEQNEANRVPIGITVQGSSFSQEWTGFVDALRFVLQRDILNVSVTANIGSWFGMESYLSSDAFQTNAPKILIWERPEYTMRAPPNFQFQDARYVSNNTEWLLRASAWVQGTCKPSTVIAKVMPVSLAANGANLNDGMVTGPTSDKEFIEISFNKPIEKLDYLAARITAAGSKTLIFEGSGPGVATRRFTLNIAGDAAAHALKTPLLSNSRGFTKLRIYPGKRQSFALHGLKICRQPEDILD</sequence>
<evidence type="ECO:0000313" key="8">
    <source>
        <dbReference type="EMBL" id="BCO26251.1"/>
    </source>
</evidence>
<gene>
    <name evidence="8" type="ORF">MIZ03_1131</name>
</gene>
<keyword evidence="9" id="KW-1185">Reference proteome</keyword>
<evidence type="ECO:0000256" key="4">
    <source>
        <dbReference type="ARBA" id="ARBA00022729"/>
    </source>
</evidence>
<evidence type="ECO:0000259" key="7">
    <source>
        <dbReference type="Pfam" id="PF16822"/>
    </source>
</evidence>
<evidence type="ECO:0000256" key="1">
    <source>
        <dbReference type="ARBA" id="ARBA00004418"/>
    </source>
</evidence>
<comment type="subcellular location">
    <subcellularLocation>
        <location evidence="1">Periplasm</location>
    </subcellularLocation>
</comment>
<proteinExistence type="predicted"/>
<evidence type="ECO:0000256" key="3">
    <source>
        <dbReference type="ARBA" id="ARBA00022679"/>
    </source>
</evidence>
<dbReference type="InterPro" id="IPR031811">
    <property type="entry name" value="ALGX/ALGJ_SGNH-like"/>
</dbReference>
<organism evidence="8 9">
    <name type="scientific">Rhodoferax lithotrophicus</name>
    <dbReference type="NCBI Taxonomy" id="2798804"/>
    <lineage>
        <taxon>Bacteria</taxon>
        <taxon>Pseudomonadati</taxon>
        <taxon>Pseudomonadota</taxon>
        <taxon>Betaproteobacteria</taxon>
        <taxon>Burkholderiales</taxon>
        <taxon>Comamonadaceae</taxon>
        <taxon>Rhodoferax</taxon>
    </lineage>
</organism>